<keyword evidence="4" id="KW-0862">Zinc</keyword>
<feature type="region of interest" description="Disordered" evidence="6">
    <location>
        <begin position="153"/>
        <end position="183"/>
    </location>
</feature>
<protein>
    <recommendedName>
        <fullName evidence="7">C2HC/C3H-type domain-containing protein</fullName>
    </recommendedName>
</protein>
<evidence type="ECO:0000256" key="6">
    <source>
        <dbReference type="SAM" id="MobiDB-lite"/>
    </source>
</evidence>
<dbReference type="PANTHER" id="PTHR13555">
    <property type="entry name" value="C2H2 ZINC FINGER CGI-62-RELATED"/>
    <property type="match status" value="1"/>
</dbReference>
<dbReference type="PANTHER" id="PTHR13555:SF68">
    <property type="entry name" value="ZINC FINGER PROTEIN 474"/>
    <property type="match status" value="1"/>
</dbReference>
<keyword evidence="3 5" id="KW-0863">Zinc-finger</keyword>
<evidence type="ECO:0000256" key="5">
    <source>
        <dbReference type="PROSITE-ProRule" id="PRU01371"/>
    </source>
</evidence>
<sequence length="425" mass="48388">MTFVQTVRSKEDRVIGSYGNFLTTEADCNVDIVLNPCCHCGKKFAPDRLAIHERICLKKQRPKEKQNQPQAEPEILSSQPIIEKENHIITPRNQRSFTEQIKATTISPESLKLLEDVPQQQPLESEPNPPATVNNLAKPLFFLNDVDTDLKRNSESAELPSITSTEPETTQHHHSDEISIVPPKNERALNVNSNSHDEFPSPVKSDLVPCDICHRSFARERIEYHQSICQKHPPDRKREVYPQERMPQVKEQSRIEEKPAPQTVQQPSRVNKPVTKTIKKPKTTAVHPLVTPGKPQKTNILERPIQPRKEEPTEIPAMSLTADLTNFSSDSLKKVKRQPFGILVYLSEGEKAKENCVGELIVDSEETIIEELSLLIEEQLGLPIADPVRQLRKNGFIKIHQGQFSFRVKEIFRKEDDYLSIVLDG</sequence>
<evidence type="ECO:0000256" key="4">
    <source>
        <dbReference type="ARBA" id="ARBA00022833"/>
    </source>
</evidence>
<comment type="caution">
    <text evidence="8">The sequence shown here is derived from an EMBL/GenBank/DDBJ whole genome shotgun (WGS) entry which is preliminary data.</text>
</comment>
<keyword evidence="2" id="KW-0677">Repeat</keyword>
<accession>A0ABQ9Y419</accession>
<evidence type="ECO:0000256" key="1">
    <source>
        <dbReference type="ARBA" id="ARBA00022723"/>
    </source>
</evidence>
<dbReference type="Gene3D" id="3.30.160.60">
    <property type="entry name" value="Classic Zinc Finger"/>
    <property type="match status" value="2"/>
</dbReference>
<evidence type="ECO:0000259" key="7">
    <source>
        <dbReference type="PROSITE" id="PS52027"/>
    </source>
</evidence>
<dbReference type="EMBL" id="JARBJD010000037">
    <property type="protein sequence ID" value="KAK2958456.1"/>
    <property type="molecule type" value="Genomic_DNA"/>
</dbReference>
<dbReference type="Proteomes" id="UP001281761">
    <property type="component" value="Unassembled WGS sequence"/>
</dbReference>
<dbReference type="Pfam" id="PF13913">
    <property type="entry name" value="zf-C2HC_2"/>
    <property type="match status" value="2"/>
</dbReference>
<dbReference type="InterPro" id="IPR026319">
    <property type="entry name" value="ZC2HC1A/B-like"/>
</dbReference>
<evidence type="ECO:0000256" key="3">
    <source>
        <dbReference type="ARBA" id="ARBA00022771"/>
    </source>
</evidence>
<evidence type="ECO:0000256" key="2">
    <source>
        <dbReference type="ARBA" id="ARBA00022737"/>
    </source>
</evidence>
<evidence type="ECO:0000313" key="8">
    <source>
        <dbReference type="EMBL" id="KAK2958456.1"/>
    </source>
</evidence>
<dbReference type="InterPro" id="IPR049899">
    <property type="entry name" value="Znf_C2HC_C3H"/>
</dbReference>
<name>A0ABQ9Y419_9EUKA</name>
<feature type="domain" description="C2HC/C3H-type" evidence="7">
    <location>
        <begin position="33"/>
        <end position="62"/>
    </location>
</feature>
<feature type="domain" description="C2HC/C3H-type" evidence="7">
    <location>
        <begin position="206"/>
        <end position="235"/>
    </location>
</feature>
<feature type="region of interest" description="Disordered" evidence="6">
    <location>
        <begin position="235"/>
        <end position="271"/>
    </location>
</feature>
<feature type="compositionally biased region" description="Basic and acidic residues" evidence="6">
    <location>
        <begin position="235"/>
        <end position="259"/>
    </location>
</feature>
<feature type="region of interest" description="Disordered" evidence="6">
    <location>
        <begin position="60"/>
        <end position="81"/>
    </location>
</feature>
<proteinExistence type="predicted"/>
<reference evidence="8 9" key="1">
    <citation type="journal article" date="2022" name="bioRxiv">
        <title>Genomics of Preaxostyla Flagellates Illuminates Evolutionary Transitions and the Path Towards Mitochondrial Loss.</title>
        <authorList>
            <person name="Novak L.V.F."/>
            <person name="Treitli S.C."/>
            <person name="Pyrih J."/>
            <person name="Halakuc P."/>
            <person name="Pipaliya S.V."/>
            <person name="Vacek V."/>
            <person name="Brzon O."/>
            <person name="Soukal P."/>
            <person name="Eme L."/>
            <person name="Dacks J.B."/>
            <person name="Karnkowska A."/>
            <person name="Elias M."/>
            <person name="Hampl V."/>
        </authorList>
    </citation>
    <scope>NUCLEOTIDE SEQUENCE [LARGE SCALE GENOMIC DNA]</scope>
    <source>
        <strain evidence="8">NAU3</strain>
        <tissue evidence="8">Gut</tissue>
    </source>
</reference>
<keyword evidence="9" id="KW-1185">Reference proteome</keyword>
<organism evidence="8 9">
    <name type="scientific">Blattamonas nauphoetae</name>
    <dbReference type="NCBI Taxonomy" id="2049346"/>
    <lineage>
        <taxon>Eukaryota</taxon>
        <taxon>Metamonada</taxon>
        <taxon>Preaxostyla</taxon>
        <taxon>Oxymonadida</taxon>
        <taxon>Blattamonas</taxon>
    </lineage>
</organism>
<evidence type="ECO:0000313" key="9">
    <source>
        <dbReference type="Proteomes" id="UP001281761"/>
    </source>
</evidence>
<dbReference type="PROSITE" id="PS52027">
    <property type="entry name" value="ZF_C2HC_C3H"/>
    <property type="match status" value="2"/>
</dbReference>
<gene>
    <name evidence="8" type="ORF">BLNAU_6490</name>
</gene>
<keyword evidence="1" id="KW-0479">Metal-binding</keyword>